<accession>G2ZZC1</accession>
<dbReference type="InterPro" id="IPR003767">
    <property type="entry name" value="Malate/L-lactate_DH-like"/>
</dbReference>
<dbReference type="Pfam" id="PF02615">
    <property type="entry name" value="Ldh_2"/>
    <property type="match status" value="1"/>
</dbReference>
<organism evidence="2">
    <name type="scientific">Ralstonia syzygii R24</name>
    <dbReference type="NCBI Taxonomy" id="907261"/>
    <lineage>
        <taxon>Bacteria</taxon>
        <taxon>Pseudomonadati</taxon>
        <taxon>Pseudomonadota</taxon>
        <taxon>Betaproteobacteria</taxon>
        <taxon>Burkholderiales</taxon>
        <taxon>Burkholderiaceae</taxon>
        <taxon>Ralstonia</taxon>
        <taxon>Ralstonia solanacearum species complex</taxon>
    </lineage>
</organism>
<gene>
    <name evidence="2" type="ORF">RALSY_10184</name>
</gene>
<comment type="similarity">
    <text evidence="1">Belongs to the LDH2/MDH2 oxidoreductase family.</text>
</comment>
<dbReference type="EMBL" id="FR854086">
    <property type="protein sequence ID" value="CCA84222.1"/>
    <property type="molecule type" value="Genomic_DNA"/>
</dbReference>
<dbReference type="Gene3D" id="1.10.1530.10">
    <property type="match status" value="1"/>
</dbReference>
<name>G2ZZC1_9RALS</name>
<dbReference type="InterPro" id="IPR036111">
    <property type="entry name" value="Mal/L-sulfo/L-lacto_DH-like_sf"/>
</dbReference>
<evidence type="ECO:0000313" key="2">
    <source>
        <dbReference type="EMBL" id="CCA84222.1"/>
    </source>
</evidence>
<sequence>MASFAAVNFNASFVTIMSATVTLSLGAAHDLAYDVLSRNGVAPAHAAAVAKSVVAGQRDECYSHGMYRLIVCVRSLRAGKVAGDAVPIVRSLTPALTRVDAQFGFAQVAFEIRSSGKAHGCRRSAGSPPECAAKCGGSVLTGRFTTKFFPCSSPSLLA</sequence>
<reference evidence="2" key="2">
    <citation type="submission" date="2011-04" db="EMBL/GenBank/DDBJ databases">
        <authorList>
            <person name="Genoscope - CEA"/>
        </authorList>
    </citation>
    <scope>NUCLEOTIDE SEQUENCE</scope>
    <source>
        <strain evidence="2">R24</strain>
    </source>
</reference>
<evidence type="ECO:0000256" key="1">
    <source>
        <dbReference type="ARBA" id="ARBA00006056"/>
    </source>
</evidence>
<dbReference type="PANTHER" id="PTHR11091:SF0">
    <property type="entry name" value="MALATE DEHYDROGENASE"/>
    <property type="match status" value="1"/>
</dbReference>
<dbReference type="AlphaFoldDB" id="G2ZZC1"/>
<reference evidence="2" key="1">
    <citation type="journal article" date="2011" name="PLoS ONE">
        <title>Ralstonia syzygii, the Blood Disease Bacterium and some Asian R. solanacearum strains form a single genomic species despite divergent lifestyles.</title>
        <authorList>
            <person name="Remenant B."/>
            <person name="de Cambiaire J.C."/>
            <person name="Cellier G."/>
            <person name="Jacobs J.M."/>
            <person name="Mangenot S."/>
            <person name="Barbe V."/>
            <person name="Lajus A."/>
            <person name="Vallenet D."/>
            <person name="Medigue C."/>
            <person name="Fegan M."/>
            <person name="Allen C."/>
            <person name="Prior P."/>
        </authorList>
    </citation>
    <scope>NUCLEOTIDE SEQUENCE</scope>
    <source>
        <strain evidence="2">R24</strain>
    </source>
</reference>
<dbReference type="SUPFAM" id="SSF89733">
    <property type="entry name" value="L-sulfolactate dehydrogenase-like"/>
    <property type="match status" value="1"/>
</dbReference>
<dbReference type="InterPro" id="IPR043144">
    <property type="entry name" value="Mal/L-sulf/L-lact_DH-like_ah"/>
</dbReference>
<dbReference type="PANTHER" id="PTHR11091">
    <property type="entry name" value="OXIDOREDUCTASE-RELATED"/>
    <property type="match status" value="1"/>
</dbReference>
<protein>
    <submittedName>
        <fullName evidence="2">Uncharacterized protein</fullName>
    </submittedName>
</protein>
<dbReference type="GO" id="GO:0016491">
    <property type="term" value="F:oxidoreductase activity"/>
    <property type="evidence" value="ECO:0007669"/>
    <property type="project" value="InterPro"/>
</dbReference>
<proteinExistence type="inferred from homology"/>